<evidence type="ECO:0000256" key="7">
    <source>
        <dbReference type="ARBA" id="ARBA00022989"/>
    </source>
</evidence>
<dbReference type="AlphaFoldDB" id="A0A803N9B8"/>
<sequence length="191" mass="20770">MSTNSPGELLGYEAHMETLRLCNSVKATMKEHDRGDNVAKVSTSSPHEQTLPYVRGSFVEAEGETLDYLGIPGLHLAGSQGVIVIAICQVLLMVGPEYARYCGIEALEPLGIFLPGDINYPGGVLFDPLNLSNDPVAFEELKVKEMKNGRLAMVAWLGFFIQAAVTGKGPIENLVEHISDPLHNNLISLYM</sequence>
<keyword evidence="14" id="KW-1185">Reference proteome</keyword>
<protein>
    <recommendedName>
        <fullName evidence="12">Chlorophyll a-b binding protein, chloroplastic</fullName>
    </recommendedName>
</protein>
<evidence type="ECO:0000256" key="5">
    <source>
        <dbReference type="ARBA" id="ARBA00022640"/>
    </source>
</evidence>
<dbReference type="SUPFAM" id="SSF103511">
    <property type="entry name" value="Chlorophyll a-b binding protein"/>
    <property type="match status" value="1"/>
</dbReference>
<comment type="function">
    <text evidence="12">The light-harvesting complex (LHC) functions as a light receptor, it captures and delivers excitation energy to photosystems with which it is closely associated.</text>
</comment>
<evidence type="ECO:0000256" key="2">
    <source>
        <dbReference type="ARBA" id="ARBA00022494"/>
    </source>
</evidence>
<evidence type="ECO:0000256" key="8">
    <source>
        <dbReference type="ARBA" id="ARBA00022991"/>
    </source>
</evidence>
<proteinExistence type="inferred from homology"/>
<evidence type="ECO:0000256" key="10">
    <source>
        <dbReference type="ARBA" id="ARBA00023136"/>
    </source>
</evidence>
<evidence type="ECO:0000313" key="13">
    <source>
        <dbReference type="EnsemblPlants" id="AUR62042535-RA:cds"/>
    </source>
</evidence>
<feature type="binding site" evidence="11">
    <location>
        <position position="148"/>
    </location>
    <ligand>
        <name>chlorophyll a</name>
        <dbReference type="ChEBI" id="CHEBI:58416"/>
        <label>1</label>
    </ligand>
</feature>
<comment type="subcellular location">
    <subcellularLocation>
        <location evidence="1 12">Plastid</location>
        <location evidence="1 12">Chloroplast thylakoid membrane</location>
    </subcellularLocation>
</comment>
<accession>A0A803N9B8</accession>
<dbReference type="Proteomes" id="UP000596660">
    <property type="component" value="Unplaced"/>
</dbReference>
<evidence type="ECO:0000256" key="12">
    <source>
        <dbReference type="RuleBase" id="RU363080"/>
    </source>
</evidence>
<dbReference type="OMA" id="HEMYLPP"/>
<comment type="similarity">
    <text evidence="12">Belongs to the light-harvesting chlorophyll a/b-binding (LHC) protein family.</text>
</comment>
<evidence type="ECO:0000256" key="9">
    <source>
        <dbReference type="ARBA" id="ARBA00023078"/>
    </source>
</evidence>
<dbReference type="GO" id="GO:0009522">
    <property type="term" value="C:photosystem I"/>
    <property type="evidence" value="ECO:0007669"/>
    <property type="project" value="UniProtKB-KW"/>
</dbReference>
<dbReference type="EnsemblPlants" id="AUR62042535-RA">
    <property type="protein sequence ID" value="AUR62042535-RA:cds"/>
    <property type="gene ID" value="AUR62042535"/>
</dbReference>
<evidence type="ECO:0000256" key="1">
    <source>
        <dbReference type="ARBA" id="ARBA00004334"/>
    </source>
</evidence>
<feature type="binding site" evidence="11">
    <location>
        <position position="162"/>
    </location>
    <ligand>
        <name>chlorophyll a</name>
        <dbReference type="ChEBI" id="CHEBI:58416"/>
        <label>1</label>
    </ligand>
</feature>
<feature type="binding site" evidence="11">
    <location>
        <position position="177"/>
    </location>
    <ligand>
        <name>chlorophyll a</name>
        <dbReference type="ChEBI" id="CHEBI:58416"/>
        <label>1</label>
    </ligand>
</feature>
<dbReference type="GO" id="GO:0009523">
    <property type="term" value="C:photosystem II"/>
    <property type="evidence" value="ECO:0007669"/>
    <property type="project" value="UniProtKB-KW"/>
</dbReference>
<dbReference type="PANTHER" id="PTHR21649">
    <property type="entry name" value="CHLOROPHYLL A/B BINDING PROTEIN"/>
    <property type="match status" value="1"/>
</dbReference>
<keyword evidence="2 11" id="KW-0148">Chlorophyll</keyword>
<keyword evidence="7" id="KW-1133">Transmembrane helix</keyword>
<dbReference type="Gramene" id="AUR62042535-RA">
    <property type="protein sequence ID" value="AUR62042535-RA:cds"/>
    <property type="gene ID" value="AUR62042535"/>
</dbReference>
<evidence type="ECO:0000256" key="11">
    <source>
        <dbReference type="PIRSR" id="PIRSR601344-1"/>
    </source>
</evidence>
<evidence type="ECO:0000256" key="4">
    <source>
        <dbReference type="ARBA" id="ARBA00022531"/>
    </source>
</evidence>
<dbReference type="GO" id="GO:0009535">
    <property type="term" value="C:chloroplast thylakoid membrane"/>
    <property type="evidence" value="ECO:0007669"/>
    <property type="project" value="UniProtKB-SubCell"/>
</dbReference>
<evidence type="ECO:0000256" key="6">
    <source>
        <dbReference type="ARBA" id="ARBA00022692"/>
    </source>
</evidence>
<feature type="binding site" description="axial binding residue" evidence="11">
    <location>
        <position position="114"/>
    </location>
    <ligand>
        <name>chlorophyll b</name>
        <dbReference type="ChEBI" id="CHEBI:61721"/>
        <label>1</label>
    </ligand>
    <ligandPart>
        <name>Mg</name>
        <dbReference type="ChEBI" id="CHEBI:25107"/>
    </ligandPart>
</feature>
<feature type="binding site" evidence="11">
    <location>
        <position position="145"/>
    </location>
    <ligand>
        <name>chlorophyll a</name>
        <dbReference type="ChEBI" id="CHEBI:58416"/>
        <label>1</label>
    </ligand>
</feature>
<dbReference type="Gene3D" id="1.10.3460.10">
    <property type="entry name" value="Chlorophyll a/b binding protein domain"/>
    <property type="match status" value="1"/>
</dbReference>
<keyword evidence="12" id="KW-0604">Photosystem II</keyword>
<keyword evidence="10" id="KW-0472">Membrane</keyword>
<keyword evidence="4 12" id="KW-0602">Photosynthesis</keyword>
<dbReference type="InterPro" id="IPR022796">
    <property type="entry name" value="Chloroa_b-bind"/>
</dbReference>
<keyword evidence="8 12" id="KW-0157">Chromophore</keyword>
<dbReference type="Pfam" id="PF00504">
    <property type="entry name" value="Chloroa_b-bind"/>
    <property type="match status" value="1"/>
</dbReference>
<dbReference type="GO" id="GO:0009765">
    <property type="term" value="P:photosynthesis, light harvesting"/>
    <property type="evidence" value="ECO:0007669"/>
    <property type="project" value="InterPro"/>
</dbReference>
<name>A0A803N9B8_CHEQI</name>
<keyword evidence="6" id="KW-0812">Transmembrane</keyword>
<keyword evidence="9 12" id="KW-0793">Thylakoid</keyword>
<evidence type="ECO:0000313" key="14">
    <source>
        <dbReference type="Proteomes" id="UP000596660"/>
    </source>
</evidence>
<dbReference type="GO" id="GO:0016168">
    <property type="term" value="F:chlorophyll binding"/>
    <property type="evidence" value="ECO:0007669"/>
    <property type="project" value="UniProtKB-KW"/>
</dbReference>
<feature type="binding site" evidence="11">
    <location>
        <position position="150"/>
    </location>
    <ligand>
        <name>chlorophyll a</name>
        <dbReference type="ChEBI" id="CHEBI:58416"/>
        <label>3</label>
    </ligand>
</feature>
<organism evidence="13 14">
    <name type="scientific">Chenopodium quinoa</name>
    <name type="common">Quinoa</name>
    <dbReference type="NCBI Taxonomy" id="63459"/>
    <lineage>
        <taxon>Eukaryota</taxon>
        <taxon>Viridiplantae</taxon>
        <taxon>Streptophyta</taxon>
        <taxon>Embryophyta</taxon>
        <taxon>Tracheophyta</taxon>
        <taxon>Spermatophyta</taxon>
        <taxon>Magnoliopsida</taxon>
        <taxon>eudicotyledons</taxon>
        <taxon>Gunneridae</taxon>
        <taxon>Pentapetalae</taxon>
        <taxon>Caryophyllales</taxon>
        <taxon>Chenopodiaceae</taxon>
        <taxon>Chenopodioideae</taxon>
        <taxon>Atripliceae</taxon>
        <taxon>Chenopodium</taxon>
    </lineage>
</organism>
<reference evidence="13" key="1">
    <citation type="journal article" date="2017" name="Nature">
        <title>The genome of Chenopodium quinoa.</title>
        <authorList>
            <person name="Jarvis D.E."/>
            <person name="Ho Y.S."/>
            <person name="Lightfoot D.J."/>
            <person name="Schmoeckel S.M."/>
            <person name="Li B."/>
            <person name="Borm T.J.A."/>
            <person name="Ohyanagi H."/>
            <person name="Mineta K."/>
            <person name="Michell C.T."/>
            <person name="Saber N."/>
            <person name="Kharbatia N.M."/>
            <person name="Rupper R.R."/>
            <person name="Sharp A.R."/>
            <person name="Dally N."/>
            <person name="Boughton B.A."/>
            <person name="Woo Y.H."/>
            <person name="Gao G."/>
            <person name="Schijlen E.G.W.M."/>
            <person name="Guo X."/>
            <person name="Momin A.A."/>
            <person name="Negrao S."/>
            <person name="Al-Babili S."/>
            <person name="Gehring C."/>
            <person name="Roessner U."/>
            <person name="Jung C."/>
            <person name="Murphy K."/>
            <person name="Arold S.T."/>
            <person name="Gojobori T."/>
            <person name="van der Linden C.G."/>
            <person name="van Loo E.N."/>
            <person name="Jellen E.N."/>
            <person name="Maughan P.J."/>
            <person name="Tester M."/>
        </authorList>
    </citation>
    <scope>NUCLEOTIDE SEQUENCE [LARGE SCALE GENOMIC DNA]</scope>
    <source>
        <strain evidence="13">cv. PI 614886</strain>
    </source>
</reference>
<evidence type="ECO:0000256" key="3">
    <source>
        <dbReference type="ARBA" id="ARBA00022528"/>
    </source>
</evidence>
<keyword evidence="12" id="KW-0603">Photosystem I</keyword>
<dbReference type="InterPro" id="IPR001344">
    <property type="entry name" value="Chloro_AB-bd_pln"/>
</dbReference>
<feature type="binding site" evidence="11">
    <location>
        <position position="144"/>
    </location>
    <ligand>
        <name>chlorophyll a</name>
        <dbReference type="ChEBI" id="CHEBI:58416"/>
        <label>1</label>
    </ligand>
</feature>
<keyword evidence="3 12" id="KW-0150">Chloroplast</keyword>
<reference evidence="13" key="2">
    <citation type="submission" date="2021-03" db="UniProtKB">
        <authorList>
            <consortium name="EnsemblPlants"/>
        </authorList>
    </citation>
    <scope>IDENTIFICATION</scope>
</reference>
<keyword evidence="5 12" id="KW-0934">Plastid</keyword>